<dbReference type="SUPFAM" id="SSF49899">
    <property type="entry name" value="Concanavalin A-like lectins/glucanases"/>
    <property type="match status" value="1"/>
</dbReference>
<dbReference type="InterPro" id="IPR013320">
    <property type="entry name" value="ConA-like_dom_sf"/>
</dbReference>
<evidence type="ECO:0000256" key="12">
    <source>
        <dbReference type="ARBA" id="ARBA00023316"/>
    </source>
</evidence>
<feature type="domain" description="GH16" evidence="18">
    <location>
        <begin position="23"/>
        <end position="229"/>
    </location>
</feature>
<comment type="subcellular location">
    <subcellularLocation>
        <location evidence="2">Membrane</location>
    </subcellularLocation>
</comment>
<feature type="region of interest" description="Disordered" evidence="15">
    <location>
        <begin position="389"/>
        <end position="471"/>
    </location>
</feature>
<dbReference type="STRING" id="914237.A0A1E1KVW5"/>
<evidence type="ECO:0000256" key="7">
    <source>
        <dbReference type="ARBA" id="ARBA00022801"/>
    </source>
</evidence>
<keyword evidence="6 17" id="KW-0732">Signal</keyword>
<keyword evidence="16" id="KW-1133">Transmembrane helix</keyword>
<feature type="transmembrane region" description="Helical" evidence="16">
    <location>
        <begin position="299"/>
        <end position="321"/>
    </location>
</feature>
<evidence type="ECO:0000256" key="17">
    <source>
        <dbReference type="SAM" id="SignalP"/>
    </source>
</evidence>
<dbReference type="InterPro" id="IPR050546">
    <property type="entry name" value="Glycosyl_Hydrlase_16"/>
</dbReference>
<dbReference type="GO" id="GO:0016757">
    <property type="term" value="F:glycosyltransferase activity"/>
    <property type="evidence" value="ECO:0007669"/>
    <property type="project" value="UniProtKB-KW"/>
</dbReference>
<evidence type="ECO:0000256" key="16">
    <source>
        <dbReference type="SAM" id="Phobius"/>
    </source>
</evidence>
<keyword evidence="20" id="KW-1185">Reference proteome</keyword>
<dbReference type="EC" id="3.2.1.14" evidence="3"/>
<evidence type="ECO:0000256" key="3">
    <source>
        <dbReference type="ARBA" id="ARBA00012729"/>
    </source>
</evidence>
<dbReference type="GO" id="GO:0016020">
    <property type="term" value="C:membrane"/>
    <property type="evidence" value="ECO:0007669"/>
    <property type="project" value="UniProtKB-SubCell"/>
</dbReference>
<dbReference type="FunFam" id="2.60.120.200:FF:000152">
    <property type="entry name" value="Cell wall glucanase"/>
    <property type="match status" value="1"/>
</dbReference>
<keyword evidence="7" id="KW-0378">Hydrolase</keyword>
<reference evidence="20" key="1">
    <citation type="submission" date="2016-03" db="EMBL/GenBank/DDBJ databases">
        <authorList>
            <person name="Ploux O."/>
        </authorList>
    </citation>
    <scope>NUCLEOTIDE SEQUENCE [LARGE SCALE GENOMIC DNA]</scope>
    <source>
        <strain evidence="20">UK7</strain>
    </source>
</reference>
<dbReference type="PANTHER" id="PTHR10963">
    <property type="entry name" value="GLYCOSYL HYDROLASE-RELATED"/>
    <property type="match status" value="1"/>
</dbReference>
<evidence type="ECO:0000256" key="14">
    <source>
        <dbReference type="ARBA" id="ARBA00093308"/>
    </source>
</evidence>
<keyword evidence="10" id="KW-0325">Glycoprotein</keyword>
<feature type="compositionally biased region" description="Polar residues" evidence="15">
    <location>
        <begin position="407"/>
        <end position="429"/>
    </location>
</feature>
<protein>
    <recommendedName>
        <fullName evidence="3">chitinase</fullName>
        <ecNumber evidence="3">3.2.1.14</ecNumber>
    </recommendedName>
</protein>
<keyword evidence="8 16" id="KW-0472">Membrane</keyword>
<evidence type="ECO:0000256" key="2">
    <source>
        <dbReference type="ARBA" id="ARBA00004370"/>
    </source>
</evidence>
<sequence length="471" mass="50221">MWLSFAAACALFACVSAQTFTDCDPTNATCPNDPALGMSHNFVFNTSTTVTNSFNITDGAIVQGPDGSQFTINKIKDAPTIRSKFYIFFGSVSVVMKAAKGKGIISSIVLQSDNRDEVDWEFIGGNSTHVQTNYFGKGNTTSFDRGAYHPIATDPRETFHNYTINWTADKLEWMIDSQIVRTLLFAEANGGHNYPQTPCTVRHGIWAGGDPSNQKGVIEWAGGITDFSSGPFTMTVKSTTVTDYSVGAREYEWTDKTGSFQSIKAISGNSTAAKDIEKIEHPEPSVSEKFAALPQATKLAVYAGSGAAAALLLGASLFACMRRRKQGKKEREEYEAVVNRERAEELQNQVELREKGLGGWDKGAYERQGDDALGGWGGTYVPQVAKAADFPEPKTPAGGTVREPPSRISSPVSINSTPSLAGPVSQSPWNGGGGSGGLMDGAGNAYTGGYGGRGGQGQQRGYSDHGGNGGY</sequence>
<keyword evidence="9" id="KW-1015">Disulfide bond</keyword>
<evidence type="ECO:0000256" key="11">
    <source>
        <dbReference type="ARBA" id="ARBA00023295"/>
    </source>
</evidence>
<dbReference type="InParanoid" id="A0A1E1KVW5"/>
<evidence type="ECO:0000313" key="19">
    <source>
        <dbReference type="EMBL" id="CZT02290.1"/>
    </source>
</evidence>
<keyword evidence="5" id="KW-0808">Transferase</keyword>
<evidence type="ECO:0000256" key="6">
    <source>
        <dbReference type="ARBA" id="ARBA00022729"/>
    </source>
</evidence>
<gene>
    <name evidence="19" type="ORF">RCO7_11030</name>
</gene>
<evidence type="ECO:0000256" key="5">
    <source>
        <dbReference type="ARBA" id="ARBA00022679"/>
    </source>
</evidence>
<name>A0A1E1KVW5_9HELO</name>
<keyword evidence="16" id="KW-0812">Transmembrane</keyword>
<feature type="signal peptide" evidence="17">
    <location>
        <begin position="1"/>
        <end position="17"/>
    </location>
</feature>
<evidence type="ECO:0000256" key="4">
    <source>
        <dbReference type="ARBA" id="ARBA00022676"/>
    </source>
</evidence>
<dbReference type="GO" id="GO:0009277">
    <property type="term" value="C:fungal-type cell wall"/>
    <property type="evidence" value="ECO:0007669"/>
    <property type="project" value="TreeGrafter"/>
</dbReference>
<evidence type="ECO:0000256" key="10">
    <source>
        <dbReference type="ARBA" id="ARBA00023180"/>
    </source>
</evidence>
<keyword evidence="12" id="KW-0961">Cell wall biogenesis/degradation</keyword>
<evidence type="ECO:0000259" key="18">
    <source>
        <dbReference type="PROSITE" id="PS51762"/>
    </source>
</evidence>
<evidence type="ECO:0000313" key="20">
    <source>
        <dbReference type="Proteomes" id="UP000178129"/>
    </source>
</evidence>
<dbReference type="PROSITE" id="PS51762">
    <property type="entry name" value="GH16_2"/>
    <property type="match status" value="1"/>
</dbReference>
<dbReference type="PANTHER" id="PTHR10963:SF27">
    <property type="entry name" value="GLYCOSIDASE-RELATED"/>
    <property type="match status" value="1"/>
</dbReference>
<dbReference type="AlphaFoldDB" id="A0A1E1KVW5"/>
<keyword evidence="4" id="KW-0328">Glycosyltransferase</keyword>
<comment type="catalytic activity">
    <reaction evidence="1">
        <text>Random endo-hydrolysis of N-acetyl-beta-D-glucosaminide (1-&gt;4)-beta-linkages in chitin and chitodextrins.</text>
        <dbReference type="EC" id="3.2.1.14"/>
    </reaction>
</comment>
<feature type="compositionally biased region" description="Gly residues" evidence="15">
    <location>
        <begin position="430"/>
        <end position="471"/>
    </location>
</feature>
<comment type="similarity">
    <text evidence="13">Belongs to the glycosyl hydrolase 16 family. CRH1 subfamily.</text>
</comment>
<evidence type="ECO:0000256" key="8">
    <source>
        <dbReference type="ARBA" id="ARBA00023136"/>
    </source>
</evidence>
<dbReference type="GO" id="GO:0005975">
    <property type="term" value="P:carbohydrate metabolic process"/>
    <property type="evidence" value="ECO:0007669"/>
    <property type="project" value="InterPro"/>
</dbReference>
<organism evidence="19 20">
    <name type="scientific">Rhynchosporium graminicola</name>
    <dbReference type="NCBI Taxonomy" id="2792576"/>
    <lineage>
        <taxon>Eukaryota</taxon>
        <taxon>Fungi</taxon>
        <taxon>Dikarya</taxon>
        <taxon>Ascomycota</taxon>
        <taxon>Pezizomycotina</taxon>
        <taxon>Leotiomycetes</taxon>
        <taxon>Helotiales</taxon>
        <taxon>Ploettnerulaceae</taxon>
        <taxon>Rhynchosporium</taxon>
    </lineage>
</organism>
<evidence type="ECO:0000256" key="15">
    <source>
        <dbReference type="SAM" id="MobiDB-lite"/>
    </source>
</evidence>
<evidence type="ECO:0000256" key="1">
    <source>
        <dbReference type="ARBA" id="ARBA00000822"/>
    </source>
</evidence>
<comment type="function">
    <text evidence="14">Dual chitinase/transglycosylase that plays a role in cell wall architecture. Chitinase and transglycosylase activities are coupled. Required for the polysaccharide cross-linking at the septa and the cell wall. More specifically, transfers chitin to 1,6-beta-glucan in the cell wall.</text>
</comment>
<dbReference type="GO" id="GO:0008843">
    <property type="term" value="F:endochitinase activity"/>
    <property type="evidence" value="ECO:0007669"/>
    <property type="project" value="UniProtKB-EC"/>
</dbReference>
<dbReference type="Proteomes" id="UP000178129">
    <property type="component" value="Unassembled WGS sequence"/>
</dbReference>
<accession>A0A1E1KVW5</accession>
<dbReference type="CDD" id="cd02183">
    <property type="entry name" value="GH16_fungal_CRH1_transglycosylase"/>
    <property type="match status" value="1"/>
</dbReference>
<proteinExistence type="inferred from homology"/>
<evidence type="ECO:0000256" key="13">
    <source>
        <dbReference type="ARBA" id="ARBA00038074"/>
    </source>
</evidence>
<dbReference type="EMBL" id="FJUW01000024">
    <property type="protein sequence ID" value="CZT02290.1"/>
    <property type="molecule type" value="Genomic_DNA"/>
</dbReference>
<dbReference type="Gene3D" id="2.60.120.200">
    <property type="match status" value="1"/>
</dbReference>
<dbReference type="GO" id="GO:0031505">
    <property type="term" value="P:fungal-type cell wall organization"/>
    <property type="evidence" value="ECO:0007669"/>
    <property type="project" value="TreeGrafter"/>
</dbReference>
<dbReference type="Pfam" id="PF00722">
    <property type="entry name" value="Glyco_hydro_16"/>
    <property type="match status" value="1"/>
</dbReference>
<dbReference type="InterPro" id="IPR000757">
    <property type="entry name" value="Beta-glucanase-like"/>
</dbReference>
<feature type="chain" id="PRO_5009446451" description="chitinase" evidence="17">
    <location>
        <begin position="18"/>
        <end position="471"/>
    </location>
</feature>
<evidence type="ECO:0000256" key="9">
    <source>
        <dbReference type="ARBA" id="ARBA00023157"/>
    </source>
</evidence>
<comment type="caution">
    <text evidence="19">The sequence shown here is derived from an EMBL/GenBank/DDBJ whole genome shotgun (WGS) entry which is preliminary data.</text>
</comment>
<keyword evidence="11" id="KW-0326">Glycosidase</keyword>